<dbReference type="GO" id="GO:0003700">
    <property type="term" value="F:DNA-binding transcription factor activity"/>
    <property type="evidence" value="ECO:0007669"/>
    <property type="project" value="InterPro"/>
</dbReference>
<dbReference type="EMBL" id="WDWU01000001">
    <property type="protein sequence ID" value="KAB7057928.1"/>
    <property type="molecule type" value="Genomic_DNA"/>
</dbReference>
<dbReference type="AlphaFoldDB" id="A0A1D7MS98"/>
<dbReference type="PANTHER" id="PTHR30514:SF1">
    <property type="entry name" value="HTH-TYPE TRANSCRIPTIONAL REGULATOR HEXR-RELATED"/>
    <property type="match status" value="1"/>
</dbReference>
<dbReference type="EMBL" id="WDRM01000019">
    <property type="protein sequence ID" value="KAB7336347.1"/>
    <property type="molecule type" value="Genomic_DNA"/>
</dbReference>
<dbReference type="Proteomes" id="UP000460881">
    <property type="component" value="Unassembled WGS sequence"/>
</dbReference>
<dbReference type="EMBL" id="WDRC01000019">
    <property type="protein sequence ID" value="KAB7358120.1"/>
    <property type="molecule type" value="Genomic_DNA"/>
</dbReference>
<dbReference type="Pfam" id="PF01380">
    <property type="entry name" value="SIS"/>
    <property type="match status" value="1"/>
</dbReference>
<accession>A0A2U2RVJ4</accession>
<evidence type="ECO:0000313" key="9">
    <source>
        <dbReference type="EMBL" id="KAB7358120.1"/>
    </source>
</evidence>
<evidence type="ECO:0000259" key="5">
    <source>
        <dbReference type="PROSITE" id="PS51464"/>
    </source>
</evidence>
<evidence type="ECO:0000313" key="6">
    <source>
        <dbReference type="EMBL" id="KAB7057928.1"/>
    </source>
</evidence>
<organism evidence="11 12">
    <name type="scientific">Bifidobacterium longum</name>
    <dbReference type="NCBI Taxonomy" id="216816"/>
    <lineage>
        <taxon>Bacteria</taxon>
        <taxon>Bacillati</taxon>
        <taxon>Actinomycetota</taxon>
        <taxon>Actinomycetes</taxon>
        <taxon>Bifidobacteriales</taxon>
        <taxon>Bifidobacteriaceae</taxon>
        <taxon>Bifidobacterium</taxon>
    </lineage>
</organism>
<dbReference type="InterPro" id="IPR009057">
    <property type="entry name" value="Homeodomain-like_sf"/>
</dbReference>
<dbReference type="Gene3D" id="1.10.10.10">
    <property type="entry name" value="Winged helix-like DNA-binding domain superfamily/Winged helix DNA-binding domain"/>
    <property type="match status" value="1"/>
</dbReference>
<dbReference type="PROSITE" id="PS51464">
    <property type="entry name" value="SIS"/>
    <property type="match status" value="1"/>
</dbReference>
<name>A0A1D7MS98_BIFLN</name>
<dbReference type="Proteomes" id="UP000432196">
    <property type="component" value="Unassembled WGS sequence"/>
</dbReference>
<feature type="domain" description="HTH rpiR-type" evidence="4">
    <location>
        <begin position="49"/>
        <end position="125"/>
    </location>
</feature>
<dbReference type="InterPro" id="IPR046348">
    <property type="entry name" value="SIS_dom_sf"/>
</dbReference>
<evidence type="ECO:0000259" key="4">
    <source>
        <dbReference type="PROSITE" id="PS51071"/>
    </source>
</evidence>
<dbReference type="PROSITE" id="PS51071">
    <property type="entry name" value="HTH_RPIR"/>
    <property type="match status" value="1"/>
</dbReference>
<proteinExistence type="predicted"/>
<dbReference type="CDD" id="cd05013">
    <property type="entry name" value="SIS_RpiR"/>
    <property type="match status" value="1"/>
</dbReference>
<dbReference type="Proteomes" id="UP000245582">
    <property type="component" value="Unassembled WGS sequence"/>
</dbReference>
<dbReference type="InterPro" id="IPR047640">
    <property type="entry name" value="RpiR-like"/>
</dbReference>
<reference evidence="13 14" key="2">
    <citation type="journal article" date="2019" name="Nat. Med.">
        <title>A library of human gut bacterial isolates paired with longitudinal multiomics data enables mechanistic microbiome research.</title>
        <authorList>
            <person name="Poyet M."/>
            <person name="Groussin M."/>
            <person name="Gibbons S.M."/>
            <person name="Avila-Pacheco J."/>
            <person name="Jiang X."/>
            <person name="Kearney S.M."/>
            <person name="Perrotta A.R."/>
            <person name="Berdy B."/>
            <person name="Zhao S."/>
            <person name="Lieberman T.D."/>
            <person name="Swanson P.K."/>
            <person name="Smith M."/>
            <person name="Roesemann S."/>
            <person name="Alexander J.E."/>
            <person name="Rich S.A."/>
            <person name="Livny J."/>
            <person name="Vlamakis H."/>
            <person name="Clish C."/>
            <person name="Bullock K."/>
            <person name="Deik A."/>
            <person name="Scott J."/>
            <person name="Pierce K.A."/>
            <person name="Xavier R.J."/>
            <person name="Alm E.J."/>
        </authorList>
    </citation>
    <scope>NUCLEOTIDE SEQUENCE [LARGE SCALE GENOMIC DNA]</scope>
    <source>
        <strain evidence="7 14">BIOML-A201</strain>
        <strain evidence="6 16">BIOML-A210</strain>
        <strain evidence="10 17">BIOML-A37</strain>
        <strain evidence="9 15">BIOML-A55</strain>
        <strain evidence="8 13">BIOML-A65</strain>
    </source>
</reference>
<dbReference type="InterPro" id="IPR001347">
    <property type="entry name" value="SIS_dom"/>
</dbReference>
<evidence type="ECO:0000313" key="14">
    <source>
        <dbReference type="Proteomes" id="UP000432196"/>
    </source>
</evidence>
<evidence type="ECO:0000313" key="12">
    <source>
        <dbReference type="Proteomes" id="UP000245582"/>
    </source>
</evidence>
<evidence type="ECO:0000256" key="1">
    <source>
        <dbReference type="ARBA" id="ARBA00023015"/>
    </source>
</evidence>
<feature type="domain" description="SIS" evidence="5">
    <location>
        <begin position="173"/>
        <end position="313"/>
    </location>
</feature>
<sequence>MERKGKRKSSLTVHVAVNPSRLFAGIQPVPSKQEWKIRTTRSAAVQSSVGIRERIDHVYPSLRPAERAVAQYIRDHIEEAADLTVGQMADIAHVSQPTVIRFARKLGFGGYRELRYVLRHPAAEHKVTFNPLAGFDLNPWDGEDEIPGKAAYGAKALIDELHSALDPKAYRKAVALLAESEFIDIFGVENSLTPAMDLFTKLGYLGLTCRLNTDAYLQQIGAGHLPHGAVAVAFSHSGSSADTVKALRLAKSHGAKTIAITNAIGAPLASWADVTLLTGRDSHTIYGNAIFSRVADTALVDMLYMGVILSDYGRFSTALDESGRMIRDRVFEN</sequence>
<dbReference type="GO" id="GO:0003677">
    <property type="term" value="F:DNA binding"/>
    <property type="evidence" value="ECO:0007669"/>
    <property type="project" value="UniProtKB-KW"/>
</dbReference>
<dbReference type="SUPFAM" id="SSF53697">
    <property type="entry name" value="SIS domain"/>
    <property type="match status" value="1"/>
</dbReference>
<dbReference type="EMBL" id="PHUM01000001">
    <property type="protein sequence ID" value="PWH09888.1"/>
    <property type="molecule type" value="Genomic_DNA"/>
</dbReference>
<keyword evidence="2" id="KW-0238">DNA-binding</keyword>
<evidence type="ECO:0000256" key="3">
    <source>
        <dbReference type="ARBA" id="ARBA00023163"/>
    </source>
</evidence>
<evidence type="ECO:0000313" key="11">
    <source>
        <dbReference type="EMBL" id="PWH09888.1"/>
    </source>
</evidence>
<dbReference type="InterPro" id="IPR036388">
    <property type="entry name" value="WH-like_DNA-bd_sf"/>
</dbReference>
<evidence type="ECO:0000313" key="16">
    <source>
        <dbReference type="Proteomes" id="UP000467387"/>
    </source>
</evidence>
<evidence type="ECO:0000313" key="10">
    <source>
        <dbReference type="EMBL" id="KAB7394903.1"/>
    </source>
</evidence>
<dbReference type="PANTHER" id="PTHR30514">
    <property type="entry name" value="GLUCOKINASE"/>
    <property type="match status" value="1"/>
</dbReference>
<reference evidence="11 12" key="1">
    <citation type="submission" date="2017-11" db="EMBL/GenBank/DDBJ databases">
        <title>Draft genome sequence of Bifidobacterium longum UMA026, isolated from Holstein dairy cow feces.</title>
        <authorList>
            <person name="Albert K."/>
            <person name="Sela D.A."/>
        </authorList>
    </citation>
    <scope>NUCLEOTIDE SEQUENCE [LARGE SCALE GENOMIC DNA]</scope>
    <source>
        <strain evidence="11 12">UMA026</strain>
    </source>
</reference>
<accession>A0A1D7MS98</accession>
<dbReference type="EMBL" id="WDWL01000002">
    <property type="protein sequence ID" value="KAB7074744.1"/>
    <property type="molecule type" value="Genomic_DNA"/>
</dbReference>
<dbReference type="SUPFAM" id="SSF46689">
    <property type="entry name" value="Homeodomain-like"/>
    <property type="match status" value="1"/>
</dbReference>
<evidence type="ECO:0000313" key="7">
    <source>
        <dbReference type="EMBL" id="KAB7074744.1"/>
    </source>
</evidence>
<keyword evidence="1" id="KW-0805">Transcription regulation</keyword>
<dbReference type="GO" id="GO:0097367">
    <property type="term" value="F:carbohydrate derivative binding"/>
    <property type="evidence" value="ECO:0007669"/>
    <property type="project" value="InterPro"/>
</dbReference>
<evidence type="ECO:0000313" key="15">
    <source>
        <dbReference type="Proteomes" id="UP000460881"/>
    </source>
</evidence>
<evidence type="ECO:0000313" key="13">
    <source>
        <dbReference type="Proteomes" id="UP000430971"/>
    </source>
</evidence>
<keyword evidence="3" id="KW-0804">Transcription</keyword>
<dbReference type="Gene3D" id="3.40.50.10490">
    <property type="entry name" value="Glucose-6-phosphate isomerase like protein, domain 1"/>
    <property type="match status" value="1"/>
</dbReference>
<protein>
    <submittedName>
        <fullName evidence="11">MurR/RpiR family transcriptional regulator</fullName>
    </submittedName>
</protein>
<evidence type="ECO:0000313" key="8">
    <source>
        <dbReference type="EMBL" id="KAB7336347.1"/>
    </source>
</evidence>
<dbReference type="Proteomes" id="UP000467387">
    <property type="component" value="Unassembled WGS sequence"/>
</dbReference>
<comment type="caution">
    <text evidence="11">The sequence shown here is derived from an EMBL/GenBank/DDBJ whole genome shotgun (WGS) entry which is preliminary data.</text>
</comment>
<dbReference type="InterPro" id="IPR000281">
    <property type="entry name" value="HTH_RpiR"/>
</dbReference>
<evidence type="ECO:0000313" key="17">
    <source>
        <dbReference type="Proteomes" id="UP000468842"/>
    </source>
</evidence>
<dbReference type="GO" id="GO:1901135">
    <property type="term" value="P:carbohydrate derivative metabolic process"/>
    <property type="evidence" value="ECO:0007669"/>
    <property type="project" value="InterPro"/>
</dbReference>
<dbReference type="Pfam" id="PF01418">
    <property type="entry name" value="HTH_6"/>
    <property type="match status" value="1"/>
</dbReference>
<dbReference type="EMBL" id="WDQK01000013">
    <property type="protein sequence ID" value="KAB7394903.1"/>
    <property type="molecule type" value="Genomic_DNA"/>
</dbReference>
<evidence type="ECO:0000256" key="2">
    <source>
        <dbReference type="ARBA" id="ARBA00023125"/>
    </source>
</evidence>
<dbReference type="InterPro" id="IPR035472">
    <property type="entry name" value="RpiR-like_SIS"/>
</dbReference>
<gene>
    <name evidence="11" type="ORF">CWE05_00775</name>
    <name evidence="10" type="ORF">GBB40_06600</name>
    <name evidence="9" type="ORF">GBB63_07790</name>
    <name evidence="8" type="ORF">GBB73_07965</name>
    <name evidence="7" type="ORF">GBI83_01155</name>
    <name evidence="6" type="ORF">GBI87_00200</name>
</gene>
<dbReference type="Proteomes" id="UP000430971">
    <property type="component" value="Unassembled WGS sequence"/>
</dbReference>
<dbReference type="Proteomes" id="UP000468842">
    <property type="component" value="Unassembled WGS sequence"/>
</dbReference>